<organism evidence="2 3">
    <name type="scientific">Kitasatospora paranensis</name>
    <dbReference type="NCBI Taxonomy" id="258053"/>
    <lineage>
        <taxon>Bacteria</taxon>
        <taxon>Bacillati</taxon>
        <taxon>Actinomycetota</taxon>
        <taxon>Actinomycetes</taxon>
        <taxon>Kitasatosporales</taxon>
        <taxon>Streptomycetaceae</taxon>
        <taxon>Kitasatospora</taxon>
    </lineage>
</organism>
<dbReference type="Proteomes" id="UP001596435">
    <property type="component" value="Unassembled WGS sequence"/>
</dbReference>
<name>A0ABW2G2L0_9ACTN</name>
<evidence type="ECO:0000256" key="1">
    <source>
        <dbReference type="SAM" id="MobiDB-lite"/>
    </source>
</evidence>
<evidence type="ECO:0000313" key="2">
    <source>
        <dbReference type="EMBL" id="MFC7183721.1"/>
    </source>
</evidence>
<dbReference type="RefSeq" id="WP_380233325.1">
    <property type="nucleotide sequence ID" value="NZ_JBHSVH010000002.1"/>
</dbReference>
<evidence type="ECO:0000313" key="3">
    <source>
        <dbReference type="Proteomes" id="UP001596435"/>
    </source>
</evidence>
<comment type="caution">
    <text evidence="2">The sequence shown here is derived from an EMBL/GenBank/DDBJ whole genome shotgun (WGS) entry which is preliminary data.</text>
</comment>
<accession>A0ABW2G2L0</accession>
<proteinExistence type="predicted"/>
<keyword evidence="3" id="KW-1185">Reference proteome</keyword>
<feature type="compositionally biased region" description="Basic and acidic residues" evidence="1">
    <location>
        <begin position="32"/>
        <end position="42"/>
    </location>
</feature>
<feature type="region of interest" description="Disordered" evidence="1">
    <location>
        <begin position="16"/>
        <end position="62"/>
    </location>
</feature>
<sequence>MSASFVVGAPIVARRAAPTRDGAAGPAAEAETFDRGDDRADGGADLADLGGWLPGSSEFGMA</sequence>
<protein>
    <submittedName>
        <fullName evidence="2">Uncharacterized protein</fullName>
    </submittedName>
</protein>
<reference evidence="3" key="1">
    <citation type="journal article" date="2019" name="Int. J. Syst. Evol. Microbiol.">
        <title>The Global Catalogue of Microorganisms (GCM) 10K type strain sequencing project: providing services to taxonomists for standard genome sequencing and annotation.</title>
        <authorList>
            <consortium name="The Broad Institute Genomics Platform"/>
            <consortium name="The Broad Institute Genome Sequencing Center for Infectious Disease"/>
            <person name="Wu L."/>
            <person name="Ma J."/>
        </authorList>
    </citation>
    <scope>NUCLEOTIDE SEQUENCE [LARGE SCALE GENOMIC DNA]</scope>
    <source>
        <strain evidence="3">CGMCC 1.12859</strain>
    </source>
</reference>
<gene>
    <name evidence="2" type="ORF">ACFQMG_29665</name>
</gene>
<dbReference type="EMBL" id="JBHTAJ010000076">
    <property type="protein sequence ID" value="MFC7183721.1"/>
    <property type="molecule type" value="Genomic_DNA"/>
</dbReference>